<comment type="pathway">
    <text evidence="1">Secondary metabolite biosynthesis.</text>
</comment>
<dbReference type="OrthoDB" id="2497308at2759"/>
<gene>
    <name evidence="5" type="ORF">O181_072240</name>
</gene>
<comment type="caution">
    <text evidence="5">The sequence shown here is derived from an EMBL/GenBank/DDBJ whole genome shotgun (WGS) entry which is preliminary data.</text>
</comment>
<dbReference type="PANTHER" id="PTHR35897:SF1">
    <property type="entry name" value="METHYLTRANSFERASE AUSD"/>
    <property type="match status" value="1"/>
</dbReference>
<evidence type="ECO:0000313" key="6">
    <source>
        <dbReference type="Proteomes" id="UP000765509"/>
    </source>
</evidence>
<evidence type="ECO:0008006" key="7">
    <source>
        <dbReference type="Google" id="ProtNLM"/>
    </source>
</evidence>
<evidence type="ECO:0000256" key="3">
    <source>
        <dbReference type="ARBA" id="ARBA00022691"/>
    </source>
</evidence>
<dbReference type="EMBL" id="AVOT02037807">
    <property type="protein sequence ID" value="MBW0532525.1"/>
    <property type="molecule type" value="Genomic_DNA"/>
</dbReference>
<dbReference type="GO" id="GO:0016740">
    <property type="term" value="F:transferase activity"/>
    <property type="evidence" value="ECO:0007669"/>
    <property type="project" value="UniProtKB-KW"/>
</dbReference>
<dbReference type="Proteomes" id="UP000765509">
    <property type="component" value="Unassembled WGS sequence"/>
</dbReference>
<dbReference type="Gene3D" id="3.40.50.150">
    <property type="entry name" value="Vaccinia Virus protein VP39"/>
    <property type="match status" value="1"/>
</dbReference>
<keyword evidence="2" id="KW-0808">Transferase</keyword>
<dbReference type="SUPFAM" id="SSF53335">
    <property type="entry name" value="S-adenosyl-L-methionine-dependent methyltransferases"/>
    <property type="match status" value="1"/>
</dbReference>
<evidence type="ECO:0000256" key="2">
    <source>
        <dbReference type="ARBA" id="ARBA00022679"/>
    </source>
</evidence>
<dbReference type="InterPro" id="IPR029063">
    <property type="entry name" value="SAM-dependent_MTases_sf"/>
</dbReference>
<evidence type="ECO:0000256" key="1">
    <source>
        <dbReference type="ARBA" id="ARBA00005179"/>
    </source>
</evidence>
<name>A0A9Q3IAU5_9BASI</name>
<comment type="similarity">
    <text evidence="4">Belongs to the class I-like SAM-binding methyltransferase superfamily.</text>
</comment>
<protein>
    <recommendedName>
        <fullName evidence="7">Methyltransferase domain-containing protein</fullName>
    </recommendedName>
</protein>
<organism evidence="5 6">
    <name type="scientific">Austropuccinia psidii MF-1</name>
    <dbReference type="NCBI Taxonomy" id="1389203"/>
    <lineage>
        <taxon>Eukaryota</taxon>
        <taxon>Fungi</taxon>
        <taxon>Dikarya</taxon>
        <taxon>Basidiomycota</taxon>
        <taxon>Pucciniomycotina</taxon>
        <taxon>Pucciniomycetes</taxon>
        <taxon>Pucciniales</taxon>
        <taxon>Sphaerophragmiaceae</taxon>
        <taxon>Austropuccinia</taxon>
    </lineage>
</organism>
<accession>A0A9Q3IAU5</accession>
<keyword evidence="6" id="KW-1185">Reference proteome</keyword>
<dbReference type="InterPro" id="IPR051654">
    <property type="entry name" value="Meroterpenoid_MTases"/>
</dbReference>
<proteinExistence type="inferred from homology"/>
<dbReference type="PANTHER" id="PTHR35897">
    <property type="entry name" value="METHYLTRANSFERASE AUSD"/>
    <property type="match status" value="1"/>
</dbReference>
<reference evidence="5" key="1">
    <citation type="submission" date="2021-03" db="EMBL/GenBank/DDBJ databases">
        <title>Draft genome sequence of rust myrtle Austropuccinia psidii MF-1, a brazilian biotype.</title>
        <authorList>
            <person name="Quecine M.C."/>
            <person name="Pachon D.M.R."/>
            <person name="Bonatelli M.L."/>
            <person name="Correr F.H."/>
            <person name="Franceschini L.M."/>
            <person name="Leite T.F."/>
            <person name="Margarido G.R.A."/>
            <person name="Almeida C.A."/>
            <person name="Ferrarezi J.A."/>
            <person name="Labate C.A."/>
        </authorList>
    </citation>
    <scope>NUCLEOTIDE SEQUENCE</scope>
    <source>
        <strain evidence="5">MF-1</strain>
    </source>
</reference>
<evidence type="ECO:0000256" key="4">
    <source>
        <dbReference type="ARBA" id="ARBA00038314"/>
    </source>
</evidence>
<sequence length="318" mass="36563">MAQTCPRLEQRAFEKGADVSAVNKLHMIGRLEDNYVLDRPENINQLEFFRAATGISDRQRLKDHIISIAKEAYDVFPYPCIWALYFCQTRVITHPAYPTVLELAQKIDDVQPIFLDVGSFAGIDLRQVIHTGMKRENVLGTDLIDDWAKIGDKLFNENKLVPFIKGDIFDNSFLDPSVPPLPKNNERALRLDELSSLDNLKQRVRFITCNSVFHLFDEPGQAELARRLASLLDNARKGSTIFGTHVGASERCIVEQTGERGMFMHSPQTWKQMWQDIYQQDEARIEVELGPPEPITHLKDFRSMTMLIWRDWFGLAKI</sequence>
<dbReference type="AlphaFoldDB" id="A0A9Q3IAU5"/>
<keyword evidence="3" id="KW-0949">S-adenosyl-L-methionine</keyword>
<evidence type="ECO:0000313" key="5">
    <source>
        <dbReference type="EMBL" id="MBW0532525.1"/>
    </source>
</evidence>